<evidence type="ECO:0000313" key="2">
    <source>
        <dbReference type="Proteomes" id="UP001060170"/>
    </source>
</evidence>
<sequence length="104" mass="11512">MAVCDEAATTIQATALTKARWEAWQRLHLFELFGVTGRDGCITQGCHLKGYSRTESTGRNCSCSPHVNDSPDPGTAQTELTIPHTFTIKELYKSQQFLILESPP</sequence>
<proteinExistence type="predicted"/>
<gene>
    <name evidence="1" type="ORF">MJO28_014354</name>
</gene>
<comment type="caution">
    <text evidence="1">The sequence shown here is derived from an EMBL/GenBank/DDBJ whole genome shotgun (WGS) entry which is preliminary data.</text>
</comment>
<accession>A0ACC0DVD2</accession>
<protein>
    <submittedName>
        <fullName evidence="1">Uncharacterized protein</fullName>
    </submittedName>
</protein>
<name>A0ACC0DVD2_9BASI</name>
<reference evidence="2" key="2">
    <citation type="journal article" date="2018" name="Mol. Plant Microbe Interact.">
        <title>Genome sequence resources for the wheat stripe rust pathogen (Puccinia striiformis f. sp. tritici) and the barley stripe rust pathogen (Puccinia striiformis f. sp. hordei).</title>
        <authorList>
            <person name="Xia C."/>
            <person name="Wang M."/>
            <person name="Yin C."/>
            <person name="Cornejo O.E."/>
            <person name="Hulbert S.H."/>
            <person name="Chen X."/>
        </authorList>
    </citation>
    <scope>NUCLEOTIDE SEQUENCE [LARGE SCALE GENOMIC DNA]</scope>
    <source>
        <strain evidence="2">93-210</strain>
    </source>
</reference>
<reference evidence="2" key="1">
    <citation type="journal article" date="2018" name="BMC Genomics">
        <title>Genomic insights into host adaptation between the wheat stripe rust pathogen (Puccinia striiformis f. sp. tritici) and the barley stripe rust pathogen (Puccinia striiformis f. sp. hordei).</title>
        <authorList>
            <person name="Xia C."/>
            <person name="Wang M."/>
            <person name="Yin C."/>
            <person name="Cornejo O.E."/>
            <person name="Hulbert S.H."/>
            <person name="Chen X."/>
        </authorList>
    </citation>
    <scope>NUCLEOTIDE SEQUENCE [LARGE SCALE GENOMIC DNA]</scope>
    <source>
        <strain evidence="2">93-210</strain>
    </source>
</reference>
<reference evidence="1 2" key="3">
    <citation type="journal article" date="2022" name="Microbiol. Spectr.">
        <title>Folding features and dynamics of 3D genome architecture in plant fungal pathogens.</title>
        <authorList>
            <person name="Xia C."/>
        </authorList>
    </citation>
    <scope>NUCLEOTIDE SEQUENCE [LARGE SCALE GENOMIC DNA]</scope>
    <source>
        <strain evidence="1 2">93-210</strain>
    </source>
</reference>
<keyword evidence="2" id="KW-1185">Reference proteome</keyword>
<dbReference type="EMBL" id="CM045879">
    <property type="protein sequence ID" value="KAI7938775.1"/>
    <property type="molecule type" value="Genomic_DNA"/>
</dbReference>
<organism evidence="1 2">
    <name type="scientific">Puccinia striiformis f. sp. tritici</name>
    <dbReference type="NCBI Taxonomy" id="168172"/>
    <lineage>
        <taxon>Eukaryota</taxon>
        <taxon>Fungi</taxon>
        <taxon>Dikarya</taxon>
        <taxon>Basidiomycota</taxon>
        <taxon>Pucciniomycotina</taxon>
        <taxon>Pucciniomycetes</taxon>
        <taxon>Pucciniales</taxon>
        <taxon>Pucciniaceae</taxon>
        <taxon>Puccinia</taxon>
    </lineage>
</organism>
<dbReference type="Proteomes" id="UP001060170">
    <property type="component" value="Chromosome 15"/>
</dbReference>
<evidence type="ECO:0000313" key="1">
    <source>
        <dbReference type="EMBL" id="KAI7938775.1"/>
    </source>
</evidence>